<evidence type="ECO:0000313" key="2">
    <source>
        <dbReference type="Proteomes" id="UP001138802"/>
    </source>
</evidence>
<organism evidence="1 2">
    <name type="scientific">Thiocapsa imhoffii</name>
    <dbReference type="NCBI Taxonomy" id="382777"/>
    <lineage>
        <taxon>Bacteria</taxon>
        <taxon>Pseudomonadati</taxon>
        <taxon>Pseudomonadota</taxon>
        <taxon>Gammaproteobacteria</taxon>
        <taxon>Chromatiales</taxon>
        <taxon>Chromatiaceae</taxon>
        <taxon>Thiocapsa</taxon>
    </lineage>
</organism>
<reference evidence="1 2" key="1">
    <citation type="journal article" date="2020" name="Microorganisms">
        <title>Osmotic Adaptation and Compatible Solute Biosynthesis of Phototrophic Bacteria as Revealed from Genome Analyses.</title>
        <authorList>
            <person name="Imhoff J.F."/>
            <person name="Rahn T."/>
            <person name="Kunzel S."/>
            <person name="Keller A."/>
            <person name="Neulinger S.C."/>
        </authorList>
    </citation>
    <scope>NUCLEOTIDE SEQUENCE [LARGE SCALE GENOMIC DNA]</scope>
    <source>
        <strain evidence="1 2">DSM 21303</strain>
    </source>
</reference>
<dbReference type="RefSeq" id="WP_200388444.1">
    <property type="nucleotide sequence ID" value="NZ_NRSD01000014.1"/>
</dbReference>
<keyword evidence="2" id="KW-1185">Reference proteome</keyword>
<comment type="caution">
    <text evidence="1">The sequence shown here is derived from an EMBL/GenBank/DDBJ whole genome shotgun (WGS) entry which is preliminary data.</text>
</comment>
<accession>A0A9X1B9A2</accession>
<proteinExistence type="predicted"/>
<dbReference type="EMBL" id="NRSD01000014">
    <property type="protein sequence ID" value="MBK1645632.1"/>
    <property type="molecule type" value="Genomic_DNA"/>
</dbReference>
<dbReference type="Pfam" id="PF19991">
    <property type="entry name" value="HMA_2"/>
    <property type="match status" value="1"/>
</dbReference>
<protein>
    <submittedName>
        <fullName evidence="1">Uncharacterized protein</fullName>
    </submittedName>
</protein>
<dbReference type="AlphaFoldDB" id="A0A9X1B9A2"/>
<gene>
    <name evidence="1" type="ORF">CKO25_13445</name>
</gene>
<name>A0A9X1B9A2_9GAMM</name>
<dbReference type="Proteomes" id="UP001138802">
    <property type="component" value="Unassembled WGS sequence"/>
</dbReference>
<evidence type="ECO:0000313" key="1">
    <source>
        <dbReference type="EMBL" id="MBK1645632.1"/>
    </source>
</evidence>
<sequence>MLEVRHRIPGRLRLMIPDLRCVDATASQAIFQALRACPEVEHARINPACGSLVVEFSAASDPDAIIIHLRELLADRPWHGAAAAVPPLHLASAPQATAGVLHTPAPGSRHAPRARVSETLSTWVARLAPRPRINPPDQPSWICRLNLRLTRWMLRTSLRALWHEQTSTTASPGAPGDHQPPLGFAWLYRLSEPLLKSPTHRTTS</sequence>